<proteinExistence type="predicted"/>
<dbReference type="OrthoDB" id="10025511at2759"/>
<feature type="domain" description="PPM-type phosphatase" evidence="2">
    <location>
        <begin position="320"/>
        <end position="822"/>
    </location>
</feature>
<organism evidence="3 4">
    <name type="scientific">Mucor plumbeus</name>
    <dbReference type="NCBI Taxonomy" id="97098"/>
    <lineage>
        <taxon>Eukaryota</taxon>
        <taxon>Fungi</taxon>
        <taxon>Fungi incertae sedis</taxon>
        <taxon>Mucoromycota</taxon>
        <taxon>Mucoromycotina</taxon>
        <taxon>Mucoromycetes</taxon>
        <taxon>Mucorales</taxon>
        <taxon>Mucorineae</taxon>
        <taxon>Mucoraceae</taxon>
        <taxon>Mucor</taxon>
    </lineage>
</organism>
<keyword evidence="4" id="KW-1185">Reference proteome</keyword>
<dbReference type="Pfam" id="PF00481">
    <property type="entry name" value="PP2C"/>
    <property type="match status" value="1"/>
</dbReference>
<dbReference type="EMBL" id="JAEPRC010000220">
    <property type="protein sequence ID" value="KAG2203694.1"/>
    <property type="molecule type" value="Genomic_DNA"/>
</dbReference>
<dbReference type="InterPro" id="IPR001932">
    <property type="entry name" value="PPM-type_phosphatase-like_dom"/>
</dbReference>
<comment type="caution">
    <text evidence="3">The sequence shown here is derived from an EMBL/GenBank/DDBJ whole genome shotgun (WGS) entry which is preliminary data.</text>
</comment>
<dbReference type="PANTHER" id="PTHR13832">
    <property type="entry name" value="PROTEIN PHOSPHATASE 2C"/>
    <property type="match status" value="1"/>
</dbReference>
<evidence type="ECO:0000313" key="4">
    <source>
        <dbReference type="Proteomes" id="UP000650833"/>
    </source>
</evidence>
<dbReference type="PANTHER" id="PTHR13832:SF827">
    <property type="entry name" value="PROTEIN PHOSPHATASE 1L"/>
    <property type="match status" value="1"/>
</dbReference>
<feature type="region of interest" description="Disordered" evidence="1">
    <location>
        <begin position="709"/>
        <end position="763"/>
    </location>
</feature>
<sequence>MSTDTETDSLEHETIDIELKDLNINDRLRANTTFMKVAATIFYYGNQPLTAGQIVNCVRSFGLLPLRGETPKSTIQGIVSSSRKTSRTLNLVDPFVIDKNGPQKQTRYKLSDGFVGDAKLPKMKEVPDDPVIILPVLSFSDISYSGKRQRKAPELYTPTETLRRTSRSRKRKSKKPKHKAVEEVVEEIASTESQNQSEVDIEEVESLEKRIPLVVQEGSDDDTASFDSMGLGSDYEELLGMTHETRVPTPQPEVVEKDTIANYSLIYTPPTSDLDYIDPINFSEYNIASNFAIVQQKGYSYPRFRSHEKIKIPKVHCEDKYRVSDISKNKRVVGRLFVLADGHGGPGCSEYFVRKTPEAVQAVCSKYFPSKLGDPAVQAKLEKDIKIMIQKLDDSYLDIKRKQIAFAAENTNETVDNDGCTLVLNLFMGEWLINVNVGDSRSVLITAPEPSTPLPVTSPYTVGIDKDYNFDVEFASQDHKPYLEHLARHILENGGEFVDSVQNRVIKVDVEKLREDGNRHAKRVSLKNARIRPKDYQAGLDQSTIPILPKSSNARNTATEDRDRDRVPSLNVARSCGDLDFKMDPDHKIISCEPDVTFIRISDTRRGFRTTIKNGPNKEKRRHFLFMSTDGTFDYMYEETAERQNKAIAKILGPMIEDGEKIGHYLLDEEDKLREEALIKKKKIAAVANKKKEQDSFKVEEDGQIDIMSGNINTTTTGTTRVNGMHNEKEEETDAGSPMSIDLPPPQGDHDNQKEEKEEDETLPQVPLLHKELDDDDLKARRIKERTLVYSARYFANREGAHGFFASKLQDYDDCTIILVEI</sequence>
<dbReference type="PROSITE" id="PS51746">
    <property type="entry name" value="PPM_2"/>
    <property type="match status" value="1"/>
</dbReference>
<evidence type="ECO:0000259" key="2">
    <source>
        <dbReference type="PROSITE" id="PS51746"/>
    </source>
</evidence>
<feature type="compositionally biased region" description="Polar residues" evidence="1">
    <location>
        <begin position="546"/>
        <end position="557"/>
    </location>
</feature>
<evidence type="ECO:0000256" key="1">
    <source>
        <dbReference type="SAM" id="MobiDB-lite"/>
    </source>
</evidence>
<dbReference type="Proteomes" id="UP000650833">
    <property type="component" value="Unassembled WGS sequence"/>
</dbReference>
<dbReference type="AlphaFoldDB" id="A0A8H7V746"/>
<feature type="compositionally biased region" description="Basic residues" evidence="1">
    <location>
        <begin position="164"/>
        <end position="178"/>
    </location>
</feature>
<dbReference type="InterPro" id="IPR036457">
    <property type="entry name" value="PPM-type-like_dom_sf"/>
</dbReference>
<accession>A0A8H7V746</accession>
<dbReference type="SMART" id="SM00332">
    <property type="entry name" value="PP2Cc"/>
    <property type="match status" value="1"/>
</dbReference>
<feature type="region of interest" description="Disordered" evidence="1">
    <location>
        <begin position="148"/>
        <end position="179"/>
    </location>
</feature>
<dbReference type="InterPro" id="IPR015655">
    <property type="entry name" value="PP2C"/>
</dbReference>
<protein>
    <recommendedName>
        <fullName evidence="2">PPM-type phosphatase domain-containing protein</fullName>
    </recommendedName>
</protein>
<reference evidence="3" key="1">
    <citation type="submission" date="2020-12" db="EMBL/GenBank/DDBJ databases">
        <title>Metabolic potential, ecology and presence of endohyphal bacteria is reflected in genomic diversity of Mucoromycotina.</title>
        <authorList>
            <person name="Muszewska A."/>
            <person name="Okrasinska A."/>
            <person name="Steczkiewicz K."/>
            <person name="Drgas O."/>
            <person name="Orlowska M."/>
            <person name="Perlinska-Lenart U."/>
            <person name="Aleksandrzak-Piekarczyk T."/>
            <person name="Szatraj K."/>
            <person name="Zielenkiewicz U."/>
            <person name="Pilsyk S."/>
            <person name="Malc E."/>
            <person name="Mieczkowski P."/>
            <person name="Kruszewska J.S."/>
            <person name="Biernat P."/>
            <person name="Pawlowska J."/>
        </authorList>
    </citation>
    <scope>NUCLEOTIDE SEQUENCE</scope>
    <source>
        <strain evidence="3">CBS 226.32</strain>
    </source>
</reference>
<gene>
    <name evidence="3" type="ORF">INT46_001724</name>
</gene>
<dbReference type="SUPFAM" id="SSF81606">
    <property type="entry name" value="PP2C-like"/>
    <property type="match status" value="1"/>
</dbReference>
<name>A0A8H7V746_9FUNG</name>
<dbReference type="GO" id="GO:0004722">
    <property type="term" value="F:protein serine/threonine phosphatase activity"/>
    <property type="evidence" value="ECO:0007669"/>
    <property type="project" value="InterPro"/>
</dbReference>
<dbReference type="Gene3D" id="3.60.40.10">
    <property type="entry name" value="PPM-type phosphatase domain"/>
    <property type="match status" value="1"/>
</dbReference>
<feature type="region of interest" description="Disordered" evidence="1">
    <location>
        <begin position="546"/>
        <end position="566"/>
    </location>
</feature>
<evidence type="ECO:0000313" key="3">
    <source>
        <dbReference type="EMBL" id="KAG2203694.1"/>
    </source>
</evidence>